<comment type="caution">
    <text evidence="2">The sequence shown here is derived from an EMBL/GenBank/DDBJ whole genome shotgun (WGS) entry which is preliminary data.</text>
</comment>
<evidence type="ECO:0000256" key="1">
    <source>
        <dbReference type="SAM" id="SignalP"/>
    </source>
</evidence>
<evidence type="ECO:0000313" key="2">
    <source>
        <dbReference type="EMBL" id="GJD48928.1"/>
    </source>
</evidence>
<evidence type="ECO:0000313" key="3">
    <source>
        <dbReference type="Proteomes" id="UP001055167"/>
    </source>
</evidence>
<reference evidence="2" key="2">
    <citation type="submission" date="2021-08" db="EMBL/GenBank/DDBJ databases">
        <authorList>
            <person name="Tani A."/>
            <person name="Ola A."/>
            <person name="Ogura Y."/>
            <person name="Katsura K."/>
            <person name="Hayashi T."/>
        </authorList>
    </citation>
    <scope>NUCLEOTIDE SEQUENCE</scope>
    <source>
        <strain evidence="2">KCTC 52305</strain>
    </source>
</reference>
<accession>A0ABQ4QUB8</accession>
<dbReference type="Proteomes" id="UP001055167">
    <property type="component" value="Unassembled WGS sequence"/>
</dbReference>
<sequence>MRVLPVAALALAVSSAAGAAELRPAQAHSLDLGPVQGTAYYTVESDGYRLVATLAAADAAAVPVRVVATLAPDQRVSLSVPGAAGPGPVVAFARRGDRVEVASTGY</sequence>
<feature type="signal peptide" evidence="1">
    <location>
        <begin position="1"/>
        <end position="19"/>
    </location>
</feature>
<dbReference type="EMBL" id="BPQH01000004">
    <property type="protein sequence ID" value="GJD48928.1"/>
    <property type="molecule type" value="Genomic_DNA"/>
</dbReference>
<organism evidence="2 3">
    <name type="scientific">Methylobacterium crusticola</name>
    <dbReference type="NCBI Taxonomy" id="1697972"/>
    <lineage>
        <taxon>Bacteria</taxon>
        <taxon>Pseudomonadati</taxon>
        <taxon>Pseudomonadota</taxon>
        <taxon>Alphaproteobacteria</taxon>
        <taxon>Hyphomicrobiales</taxon>
        <taxon>Methylobacteriaceae</taxon>
        <taxon>Methylobacterium</taxon>
    </lineage>
</organism>
<proteinExistence type="predicted"/>
<protein>
    <submittedName>
        <fullName evidence="2">Uncharacterized protein</fullName>
    </submittedName>
</protein>
<keyword evidence="1" id="KW-0732">Signal</keyword>
<name>A0ABQ4QUB8_9HYPH</name>
<dbReference type="RefSeq" id="WP_128562264.1">
    <property type="nucleotide sequence ID" value="NZ_BPQH01000004.1"/>
</dbReference>
<keyword evidence="3" id="KW-1185">Reference proteome</keyword>
<feature type="chain" id="PRO_5046063106" evidence="1">
    <location>
        <begin position="20"/>
        <end position="106"/>
    </location>
</feature>
<gene>
    <name evidence="2" type="ORF">OPKNFCMD_1654</name>
</gene>
<reference evidence="2" key="1">
    <citation type="journal article" date="2021" name="Front. Microbiol.">
        <title>Comprehensive Comparative Genomics and Phenotyping of Methylobacterium Species.</title>
        <authorList>
            <person name="Alessa O."/>
            <person name="Ogura Y."/>
            <person name="Fujitani Y."/>
            <person name="Takami H."/>
            <person name="Hayashi T."/>
            <person name="Sahin N."/>
            <person name="Tani A."/>
        </authorList>
    </citation>
    <scope>NUCLEOTIDE SEQUENCE</scope>
    <source>
        <strain evidence="2">KCTC 52305</strain>
    </source>
</reference>